<comment type="caution">
    <text evidence="2">The sequence shown here is derived from an EMBL/GenBank/DDBJ whole genome shotgun (WGS) entry which is preliminary data.</text>
</comment>
<reference evidence="2 3" key="1">
    <citation type="journal article" date="2015" name="Nature">
        <title>rRNA introns, odd ribosomes, and small enigmatic genomes across a large radiation of phyla.</title>
        <authorList>
            <person name="Brown C.T."/>
            <person name="Hug L.A."/>
            <person name="Thomas B.C."/>
            <person name="Sharon I."/>
            <person name="Castelle C.J."/>
            <person name="Singh A."/>
            <person name="Wilkins M.J."/>
            <person name="Williams K.H."/>
            <person name="Banfield J.F."/>
        </authorList>
    </citation>
    <scope>NUCLEOTIDE SEQUENCE [LARGE SCALE GENOMIC DNA]</scope>
</reference>
<evidence type="ECO:0000313" key="3">
    <source>
        <dbReference type="Proteomes" id="UP000033870"/>
    </source>
</evidence>
<gene>
    <name evidence="2" type="ORF">UY92_C0013G0029</name>
</gene>
<dbReference type="AlphaFoldDB" id="A0A0G1YF60"/>
<dbReference type="Proteomes" id="UP000033870">
    <property type="component" value="Unassembled WGS sequence"/>
</dbReference>
<feature type="compositionally biased region" description="Low complexity" evidence="1">
    <location>
        <begin position="1"/>
        <end position="15"/>
    </location>
</feature>
<proteinExistence type="predicted"/>
<feature type="compositionally biased region" description="Basic and acidic residues" evidence="1">
    <location>
        <begin position="16"/>
        <end position="29"/>
    </location>
</feature>
<dbReference type="STRING" id="1619044.UY92_C0013G0029"/>
<evidence type="ECO:0000256" key="1">
    <source>
        <dbReference type="SAM" id="MobiDB-lite"/>
    </source>
</evidence>
<organism evidence="2 3">
    <name type="scientific">Candidatus Magasanikbacteria bacterium GW2011_GWA2_56_11</name>
    <dbReference type="NCBI Taxonomy" id="1619044"/>
    <lineage>
        <taxon>Bacteria</taxon>
        <taxon>Candidatus Magasanikiibacteriota</taxon>
    </lineage>
</organism>
<name>A0A0G1YF60_9BACT</name>
<evidence type="ECO:0000313" key="2">
    <source>
        <dbReference type="EMBL" id="KKW41830.1"/>
    </source>
</evidence>
<protein>
    <submittedName>
        <fullName evidence="2">Uncharacterized protein</fullName>
    </submittedName>
</protein>
<sequence length="128" mass="13783">MIFVSAARPGAAPAGADRETAADTDRDQTAADSRGQPEGRNLVGAYQAAVRELEALVQDETVPAEELRASLESRLFAVRVPKEMLNEHLKAVVSLRQNSGQPSAQEYRQAAAASLAQLRRAADSWPEI</sequence>
<dbReference type="EMBL" id="LCRX01000013">
    <property type="protein sequence ID" value="KKW41830.1"/>
    <property type="molecule type" value="Genomic_DNA"/>
</dbReference>
<feature type="region of interest" description="Disordered" evidence="1">
    <location>
        <begin position="1"/>
        <end position="41"/>
    </location>
</feature>
<accession>A0A0G1YF60</accession>